<dbReference type="NCBIfam" id="TIGR01174">
    <property type="entry name" value="ftsA"/>
    <property type="match status" value="1"/>
</dbReference>
<dbReference type="PATRIC" id="fig|862908.3.peg.66"/>
<dbReference type="Pfam" id="PF14450">
    <property type="entry name" value="FtsA"/>
    <property type="match status" value="2"/>
</dbReference>
<dbReference type="PIRSF" id="PIRSF003101">
    <property type="entry name" value="FtsA"/>
    <property type="match status" value="1"/>
</dbReference>
<comment type="similarity">
    <text evidence="5 6">Belongs to the FtsA/MreB family.</text>
</comment>
<dbReference type="HAMAP" id="MF_02033">
    <property type="entry name" value="FtsA"/>
    <property type="match status" value="1"/>
</dbReference>
<dbReference type="EMBL" id="FQ312005">
    <property type="protein sequence ID" value="CBW25009.1"/>
    <property type="molecule type" value="Genomic_DNA"/>
</dbReference>
<keyword evidence="4 5" id="KW-0131">Cell cycle</keyword>
<keyword evidence="2 5" id="KW-0132">Cell division</keyword>
<proteinExistence type="inferred from homology"/>
<dbReference type="AlphaFoldDB" id="E1X253"/>
<dbReference type="InterPro" id="IPR003494">
    <property type="entry name" value="SHS2_FtsA"/>
</dbReference>
<dbReference type="InterPro" id="IPR020823">
    <property type="entry name" value="Cell_div_FtsA"/>
</dbReference>
<evidence type="ECO:0000256" key="1">
    <source>
        <dbReference type="ARBA" id="ARBA00022475"/>
    </source>
</evidence>
<dbReference type="FunFam" id="3.30.1490.110:FF:000001">
    <property type="entry name" value="Cell division protein FtsA"/>
    <property type="match status" value="1"/>
</dbReference>
<dbReference type="GO" id="GO:0032153">
    <property type="term" value="C:cell division site"/>
    <property type="evidence" value="ECO:0007669"/>
    <property type="project" value="UniProtKB-UniRule"/>
</dbReference>
<evidence type="ECO:0000256" key="2">
    <source>
        <dbReference type="ARBA" id="ARBA00022618"/>
    </source>
</evidence>
<dbReference type="GO" id="GO:0009898">
    <property type="term" value="C:cytoplasmic side of plasma membrane"/>
    <property type="evidence" value="ECO:0007669"/>
    <property type="project" value="UniProtKB-UniRule"/>
</dbReference>
<dbReference type="InterPro" id="IPR043129">
    <property type="entry name" value="ATPase_NBD"/>
</dbReference>
<dbReference type="HOGENOM" id="CLU_037850_3_2_7"/>
<dbReference type="CDD" id="cd24048">
    <property type="entry name" value="ASKHA_NBD_FtsA"/>
    <property type="match status" value="1"/>
</dbReference>
<dbReference type="Gene3D" id="3.30.420.40">
    <property type="match status" value="2"/>
</dbReference>
<dbReference type="OrthoDB" id="5288225at2"/>
<evidence type="ECO:0000256" key="5">
    <source>
        <dbReference type="HAMAP-Rule" id="MF_02033"/>
    </source>
</evidence>
<dbReference type="PANTHER" id="PTHR32432:SF4">
    <property type="entry name" value="CELL DIVISION PROTEIN FTSA"/>
    <property type="match status" value="1"/>
</dbReference>
<dbReference type="RefSeq" id="WP_014242798.1">
    <property type="nucleotide sequence ID" value="NC_016620.1"/>
</dbReference>
<dbReference type="Pfam" id="PF02491">
    <property type="entry name" value="SHS2_FTSA"/>
    <property type="match status" value="1"/>
</dbReference>
<comment type="subunit">
    <text evidence="5">Self-interacts. Interacts with FtsZ.</text>
</comment>
<dbReference type="SUPFAM" id="SSF53067">
    <property type="entry name" value="Actin-like ATPase domain"/>
    <property type="match status" value="2"/>
</dbReference>
<evidence type="ECO:0000313" key="9">
    <source>
        <dbReference type="Proteomes" id="UP000008963"/>
    </source>
</evidence>
<keyword evidence="1 5" id="KW-1003">Cell membrane</keyword>
<evidence type="ECO:0000313" key="8">
    <source>
        <dbReference type="EMBL" id="CBW25009.1"/>
    </source>
</evidence>
<evidence type="ECO:0000259" key="7">
    <source>
        <dbReference type="SMART" id="SM00842"/>
    </source>
</evidence>
<organism evidence="8 9">
    <name type="scientific">Halobacteriovorax marinus (strain ATCC BAA-682 / DSM 15412 / SJ)</name>
    <name type="common">Bacteriovorax marinus</name>
    <dbReference type="NCBI Taxonomy" id="862908"/>
    <lineage>
        <taxon>Bacteria</taxon>
        <taxon>Pseudomonadati</taxon>
        <taxon>Bdellovibrionota</taxon>
        <taxon>Bacteriovoracia</taxon>
        <taxon>Bacteriovoracales</taxon>
        <taxon>Halobacteriovoraceae</taxon>
        <taxon>Halobacteriovorax</taxon>
    </lineage>
</organism>
<accession>E1X253</accession>
<name>E1X253_HALMS</name>
<reference evidence="9" key="1">
    <citation type="journal article" date="2013" name="ISME J.">
        <title>A small predatory core genome in the divergent marine Bacteriovorax marinus SJ and the terrestrial Bdellovibrio bacteriovorus.</title>
        <authorList>
            <person name="Crossman L.C."/>
            <person name="Chen H."/>
            <person name="Cerdeno-Tarraga A.M."/>
            <person name="Brooks K."/>
            <person name="Quail M.A."/>
            <person name="Pineiro S.A."/>
            <person name="Hobley L."/>
            <person name="Sockett R.E."/>
            <person name="Bentley S.D."/>
            <person name="Parkhill J."/>
            <person name="Williams H.N."/>
            <person name="Stine O.C."/>
        </authorList>
    </citation>
    <scope>NUCLEOTIDE SEQUENCE [LARGE SCALE GENOMIC DNA]</scope>
    <source>
        <strain evidence="9">ATCC BAA-682 / DSM 15412 / SJ</strain>
    </source>
</reference>
<dbReference type="eggNOG" id="COG0849">
    <property type="taxonomic scope" value="Bacteria"/>
</dbReference>
<dbReference type="PANTHER" id="PTHR32432">
    <property type="entry name" value="CELL DIVISION PROTEIN FTSA-RELATED"/>
    <property type="match status" value="1"/>
</dbReference>
<dbReference type="KEGG" id="bmx:BMS_0068"/>
<evidence type="ECO:0000256" key="4">
    <source>
        <dbReference type="ARBA" id="ARBA00023306"/>
    </source>
</evidence>
<evidence type="ECO:0000256" key="3">
    <source>
        <dbReference type="ARBA" id="ARBA00023136"/>
    </source>
</evidence>
<dbReference type="SMART" id="SM00842">
    <property type="entry name" value="FtsA"/>
    <property type="match status" value="1"/>
</dbReference>
<dbReference type="Proteomes" id="UP000008963">
    <property type="component" value="Chromosome"/>
</dbReference>
<evidence type="ECO:0000256" key="6">
    <source>
        <dbReference type="PIRNR" id="PIRNR003101"/>
    </source>
</evidence>
<feature type="domain" description="SHS2" evidence="7">
    <location>
        <begin position="7"/>
        <end position="193"/>
    </location>
</feature>
<dbReference type="InterPro" id="IPR050696">
    <property type="entry name" value="FtsA/MreB"/>
</dbReference>
<gene>
    <name evidence="5 8" type="primary">ftsA</name>
    <name evidence="8" type="ordered locus">BMS_0068</name>
</gene>
<keyword evidence="5" id="KW-0997">Cell inner membrane</keyword>
<comment type="function">
    <text evidence="5 6">Cell division protein that is involved in the assembly of the Z ring. May serve as a membrane anchor for the Z ring.</text>
</comment>
<keyword evidence="3 5" id="KW-0472">Membrane</keyword>
<comment type="subcellular location">
    <subcellularLocation>
        <location evidence="5">Cell inner membrane</location>
        <topology evidence="5">Peripheral membrane protein</topology>
        <orientation evidence="5">Cytoplasmic side</orientation>
    </subcellularLocation>
    <text evidence="5">Localizes to the Z ring in an FtsZ-dependent manner. Targeted to the membrane through a conserved C-terminal amphipathic helix.</text>
</comment>
<dbReference type="STRING" id="862908.BMS_0068"/>
<dbReference type="GO" id="GO:0043093">
    <property type="term" value="P:FtsZ-dependent cytokinesis"/>
    <property type="evidence" value="ECO:0007669"/>
    <property type="project" value="UniProtKB-UniRule"/>
</dbReference>
<protein>
    <recommendedName>
        <fullName evidence="5 6">Cell division protein FtsA</fullName>
    </recommendedName>
</protein>
<dbReference type="Gene3D" id="3.30.1490.110">
    <property type="match status" value="1"/>
</dbReference>
<sequence length="412" mass="43896">MNEKNIIVGLDVGTTKVCTIVGVQGPDSDLEIIGIGTHPSHGLKKGSVVNIDKTVRSIHSSLEEAKLMAGVNISSATIGIAGSHIYSFNSSGVVAIKGKEITPADVDRVLEAAKAVVIPSDREVLHVIPQEFRVDNTNGIKDPVGMCGVRLEVHVHIVTGSIPLIQNLVKCVEQAGVVANRVTLQPIASSESVLSLEEREMGVILVDIGGGTTDIAIWKEGSLIHSQIIPVGGNHFTNDLAIALKIPHAEAERIKINHGCVLAEQLNQSAHITVQGLSGTKPREVQLSLIADVLGARAEELFQIIRDIIAEKNLGNEITGGIVLTGGGALIKGVAELGEYIIERPTKIGYPAPFGGMTNIMQNPKFSTVLGLLIESNRKDKVHSVENDSNNNQMDLIGKFSDSLKSVFKEIF</sequence>
<keyword evidence="9" id="KW-1185">Reference proteome</keyword>